<accession>A0AAW1QUV7</accession>
<dbReference type="GO" id="GO:0003755">
    <property type="term" value="F:peptidyl-prolyl cis-trans isomerase activity"/>
    <property type="evidence" value="ECO:0007669"/>
    <property type="project" value="UniProtKB-KW"/>
</dbReference>
<proteinExistence type="inferred from homology"/>
<dbReference type="FunFam" id="1.20.120.1150:FF:000002">
    <property type="entry name" value="Serine/threonine-protein phosphatase 2A activator"/>
    <property type="match status" value="1"/>
</dbReference>
<dbReference type="GO" id="GO:0005634">
    <property type="term" value="C:nucleus"/>
    <property type="evidence" value="ECO:0007669"/>
    <property type="project" value="TreeGrafter"/>
</dbReference>
<comment type="function">
    <text evidence="7">PPIases accelerate the folding of proteins. It catalyzes the cis-trans isomerization of proline imidic peptide bonds in oligopeptides.</text>
</comment>
<gene>
    <name evidence="9" type="ORF">WJX74_003474</name>
</gene>
<dbReference type="CDD" id="cd04087">
    <property type="entry name" value="PTPA"/>
    <property type="match status" value="1"/>
</dbReference>
<protein>
    <recommendedName>
        <fullName evidence="7">Serine/threonine-protein phosphatase 2A activator</fullName>
        <ecNumber evidence="7">5.2.1.8</ecNumber>
    </recommendedName>
    <alternativeName>
        <fullName evidence="7">Phosphotyrosyl phosphatase activator</fullName>
    </alternativeName>
</protein>
<dbReference type="EMBL" id="JALJOS010000025">
    <property type="protein sequence ID" value="KAK9825256.1"/>
    <property type="molecule type" value="Genomic_DNA"/>
</dbReference>
<reference evidence="9 10" key="1">
    <citation type="journal article" date="2024" name="Nat. Commun.">
        <title>Phylogenomics reveals the evolutionary origins of lichenization in chlorophyte algae.</title>
        <authorList>
            <person name="Puginier C."/>
            <person name="Libourel C."/>
            <person name="Otte J."/>
            <person name="Skaloud P."/>
            <person name="Haon M."/>
            <person name="Grisel S."/>
            <person name="Petersen M."/>
            <person name="Berrin J.G."/>
            <person name="Delaux P.M."/>
            <person name="Dal Grande F."/>
            <person name="Keller J."/>
        </authorList>
    </citation>
    <scope>NUCLEOTIDE SEQUENCE [LARGE SCALE GENOMIC DNA]</scope>
    <source>
        <strain evidence="9 10">SAG 2145</strain>
    </source>
</reference>
<dbReference type="PANTHER" id="PTHR10012:SF0">
    <property type="entry name" value="SERINE_THREONINE-PROTEIN PHOSPHATASE 2A ACTIVATOR"/>
    <property type="match status" value="1"/>
</dbReference>
<evidence type="ECO:0000256" key="3">
    <source>
        <dbReference type="ARBA" id="ARBA00011019"/>
    </source>
</evidence>
<dbReference type="PANTHER" id="PTHR10012">
    <property type="entry name" value="SERINE/THREONINE-PROTEIN PHOSPHATASE 2A REGULATORY SUBUNIT B"/>
    <property type="match status" value="1"/>
</dbReference>
<dbReference type="GO" id="GO:0005737">
    <property type="term" value="C:cytoplasm"/>
    <property type="evidence" value="ECO:0007669"/>
    <property type="project" value="UniProtKB-SubCell"/>
</dbReference>
<evidence type="ECO:0000256" key="7">
    <source>
        <dbReference type="RuleBase" id="RU361210"/>
    </source>
</evidence>
<comment type="subcellular location">
    <subcellularLocation>
        <location evidence="2 7">Cytoplasm</location>
    </subcellularLocation>
</comment>
<dbReference type="GO" id="GO:0000159">
    <property type="term" value="C:protein phosphatase type 2A complex"/>
    <property type="evidence" value="ECO:0007669"/>
    <property type="project" value="TreeGrafter"/>
</dbReference>
<dbReference type="GO" id="GO:0007052">
    <property type="term" value="P:mitotic spindle organization"/>
    <property type="evidence" value="ECO:0007669"/>
    <property type="project" value="TreeGrafter"/>
</dbReference>
<dbReference type="GO" id="GO:0008160">
    <property type="term" value="F:protein tyrosine phosphatase activator activity"/>
    <property type="evidence" value="ECO:0007669"/>
    <property type="project" value="TreeGrafter"/>
</dbReference>
<evidence type="ECO:0000256" key="8">
    <source>
        <dbReference type="SAM" id="MobiDB-lite"/>
    </source>
</evidence>
<comment type="catalytic activity">
    <reaction evidence="1 7">
        <text>[protein]-peptidylproline (omega=180) = [protein]-peptidylproline (omega=0)</text>
        <dbReference type="Rhea" id="RHEA:16237"/>
        <dbReference type="Rhea" id="RHEA-COMP:10747"/>
        <dbReference type="Rhea" id="RHEA-COMP:10748"/>
        <dbReference type="ChEBI" id="CHEBI:83833"/>
        <dbReference type="ChEBI" id="CHEBI:83834"/>
        <dbReference type="EC" id="5.2.1.8"/>
    </reaction>
</comment>
<dbReference type="EC" id="5.2.1.8" evidence="7"/>
<evidence type="ECO:0000313" key="10">
    <source>
        <dbReference type="Proteomes" id="UP001438707"/>
    </source>
</evidence>
<dbReference type="Pfam" id="PF03095">
    <property type="entry name" value="PTPA"/>
    <property type="match status" value="1"/>
</dbReference>
<name>A0AAW1QUV7_9CHLO</name>
<sequence length="409" mass="44876">MTVDGDPAPGLGPEVGTRPWRPLWSSVSRSPQPQLGSENFSVHSARSGRNDLAVDMEPIKASWTSGPTQQPSKQSPGTTSRSSTHFVTSRAAFPKQQQLNPGYEKMGSPEKLIKSQADLARFLVSDAAREFVGFVLSLNESVKGRKVSDPCLESAPVKGLLALLSELSAWVDLIPPVTTSLRYGNPAFRDWHARLESQAANLLEQNVLVHNHTGQSGSTSAVELGGYLTESFGNRTRIDYGTGHETTFAALLMCLAKLGIFCEADCQALVTRVFMAYLQLMRRLQTTYWLEPAGSHGVWGLDDYQFLPFVFGSNQLVAHPDIRPASIHVPEVLSMSAQADYLYLGCIGFVLQVKKGPLAETSPMLNDISGVATWSKVNQGMVKMYQAEVLSKLPIMQHFLFGTFIHYKN</sequence>
<feature type="compositionally biased region" description="Polar residues" evidence="8">
    <location>
        <begin position="25"/>
        <end position="44"/>
    </location>
</feature>
<comment type="caution">
    <text evidence="9">The sequence shown here is derived from an EMBL/GenBank/DDBJ whole genome shotgun (WGS) entry which is preliminary data.</text>
</comment>
<dbReference type="InterPro" id="IPR037218">
    <property type="entry name" value="PTPA_sf"/>
</dbReference>
<dbReference type="InterPro" id="IPR004327">
    <property type="entry name" value="Phstyr_phstse_ac"/>
</dbReference>
<organism evidence="9 10">
    <name type="scientific">Apatococcus lobatus</name>
    <dbReference type="NCBI Taxonomy" id="904363"/>
    <lineage>
        <taxon>Eukaryota</taxon>
        <taxon>Viridiplantae</taxon>
        <taxon>Chlorophyta</taxon>
        <taxon>core chlorophytes</taxon>
        <taxon>Trebouxiophyceae</taxon>
        <taxon>Chlorellales</taxon>
        <taxon>Chlorellaceae</taxon>
        <taxon>Apatococcus</taxon>
    </lineage>
</organism>
<keyword evidence="4 7" id="KW-0963">Cytoplasm</keyword>
<keyword evidence="6 7" id="KW-0413">Isomerase</keyword>
<feature type="compositionally biased region" description="Polar residues" evidence="8">
    <location>
        <begin position="62"/>
        <end position="87"/>
    </location>
</feature>
<keyword evidence="5 7" id="KW-0697">Rotamase</keyword>
<evidence type="ECO:0000313" key="9">
    <source>
        <dbReference type="EMBL" id="KAK9825256.1"/>
    </source>
</evidence>
<dbReference type="SUPFAM" id="SSF140984">
    <property type="entry name" value="PTPA-like"/>
    <property type="match status" value="1"/>
</dbReference>
<evidence type="ECO:0000256" key="2">
    <source>
        <dbReference type="ARBA" id="ARBA00004496"/>
    </source>
</evidence>
<dbReference type="InterPro" id="IPR043170">
    <property type="entry name" value="PTPA_C_lid"/>
</dbReference>
<feature type="region of interest" description="Disordered" evidence="8">
    <location>
        <begin position="1"/>
        <end position="107"/>
    </location>
</feature>
<dbReference type="Proteomes" id="UP001438707">
    <property type="component" value="Unassembled WGS sequence"/>
</dbReference>
<comment type="similarity">
    <text evidence="3 7">Belongs to the PTPA-type PPIase family.</text>
</comment>
<keyword evidence="10" id="KW-1185">Reference proteome</keyword>
<evidence type="ECO:0000256" key="5">
    <source>
        <dbReference type="ARBA" id="ARBA00023110"/>
    </source>
</evidence>
<dbReference type="AlphaFoldDB" id="A0AAW1QUV7"/>
<dbReference type="Gene3D" id="1.20.120.1150">
    <property type="match status" value="1"/>
</dbReference>
<evidence type="ECO:0000256" key="4">
    <source>
        <dbReference type="ARBA" id="ARBA00022490"/>
    </source>
</evidence>
<evidence type="ECO:0000256" key="6">
    <source>
        <dbReference type="ARBA" id="ARBA00023235"/>
    </source>
</evidence>
<evidence type="ECO:0000256" key="1">
    <source>
        <dbReference type="ARBA" id="ARBA00000971"/>
    </source>
</evidence>